<gene>
    <name evidence="4" type="ORF">RFI_06184</name>
</gene>
<proteinExistence type="predicted"/>
<dbReference type="Gene3D" id="3.40.50.1240">
    <property type="entry name" value="Phosphoglycerate mutase-like"/>
    <property type="match status" value="1"/>
</dbReference>
<keyword evidence="2" id="KW-0067">ATP-binding</keyword>
<dbReference type="OrthoDB" id="267323at2759"/>
<dbReference type="InterPro" id="IPR029033">
    <property type="entry name" value="His_PPase_superfam"/>
</dbReference>
<comment type="caution">
    <text evidence="4">The sequence shown here is derived from an EMBL/GenBank/DDBJ whole genome shotgun (WGS) entry which is preliminary data.</text>
</comment>
<evidence type="ECO:0000313" key="5">
    <source>
        <dbReference type="Proteomes" id="UP000023152"/>
    </source>
</evidence>
<keyword evidence="5" id="KW-1185">Reference proteome</keyword>
<dbReference type="Proteomes" id="UP000023152">
    <property type="component" value="Unassembled WGS sequence"/>
</dbReference>
<keyword evidence="1" id="KW-0547">Nucleotide-binding</keyword>
<dbReference type="SUPFAM" id="SSF53254">
    <property type="entry name" value="Phosphoglycerate mutase-like"/>
    <property type="match status" value="1"/>
</dbReference>
<dbReference type="GO" id="GO:0004331">
    <property type="term" value="F:fructose-2,6-bisphosphate 2-phosphatase activity"/>
    <property type="evidence" value="ECO:0007669"/>
    <property type="project" value="TreeGrafter"/>
</dbReference>
<sequence length="428" mass="49032">MNLTSNDQGEIYSYSEDNSKLLIVMVGLPARGKTFIAKKISSYLSWVGIRTKSFNLDAYRRAYAKDMLGKPSATFFDPTNENGVKQREAFAKVALKDLTKFFVQRRTSGDFGRSKHNSKAKTNDTKLECRDEKLIEQNISKVLDSPDYAHMASQEAVKDFKQRIAYYEKAFEDVKEDEGSFIKLIDAGKYVIGHMIRGYLPARILYFLMHINLKRKTIFLTRHGESEFDVSGKIGGDSPLTILGKTYAEEMAEWVSKQPEFGDKDDRMRIWCSAMKPAMQTADIVKKYDSDLVIYQWKALNDLDGGVCEGKTHGDIKKEMPKDYAARVKDKLSYRFPQGESYKDVIQRLEPVVFELERSTQPILVIAHTAVLRCLYSYFMESPVQSIPNLDISLHTLYKLSPGDYKTEVERFIFDIKVNKTKDDVSSK</sequence>
<dbReference type="GO" id="GO:0005524">
    <property type="term" value="F:ATP binding"/>
    <property type="evidence" value="ECO:0007669"/>
    <property type="project" value="UniProtKB-KW"/>
</dbReference>
<evidence type="ECO:0000256" key="2">
    <source>
        <dbReference type="ARBA" id="ARBA00022840"/>
    </source>
</evidence>
<dbReference type="Gene3D" id="3.40.50.300">
    <property type="entry name" value="P-loop containing nucleotide triphosphate hydrolases"/>
    <property type="match status" value="2"/>
</dbReference>
<dbReference type="InterPro" id="IPR027417">
    <property type="entry name" value="P-loop_NTPase"/>
</dbReference>
<dbReference type="InterPro" id="IPR013078">
    <property type="entry name" value="His_Pase_superF_clade-1"/>
</dbReference>
<organism evidence="4 5">
    <name type="scientific">Reticulomyxa filosa</name>
    <dbReference type="NCBI Taxonomy" id="46433"/>
    <lineage>
        <taxon>Eukaryota</taxon>
        <taxon>Sar</taxon>
        <taxon>Rhizaria</taxon>
        <taxon>Retaria</taxon>
        <taxon>Foraminifera</taxon>
        <taxon>Monothalamids</taxon>
        <taxon>Reticulomyxidae</taxon>
        <taxon>Reticulomyxa</taxon>
    </lineage>
</organism>
<dbReference type="SUPFAM" id="SSF52540">
    <property type="entry name" value="P-loop containing nucleoside triphosphate hydrolases"/>
    <property type="match status" value="1"/>
</dbReference>
<dbReference type="InterPro" id="IPR013079">
    <property type="entry name" value="6Phosfructo_kin"/>
</dbReference>
<dbReference type="PRINTS" id="PR00991">
    <property type="entry name" value="6PFRUCTKNASE"/>
</dbReference>
<dbReference type="InterPro" id="IPR003094">
    <property type="entry name" value="6Pfruct_kin"/>
</dbReference>
<dbReference type="GO" id="GO:0003873">
    <property type="term" value="F:6-phosphofructo-2-kinase activity"/>
    <property type="evidence" value="ECO:0007669"/>
    <property type="project" value="InterPro"/>
</dbReference>
<dbReference type="GO" id="GO:0006000">
    <property type="term" value="P:fructose metabolic process"/>
    <property type="evidence" value="ECO:0007669"/>
    <property type="project" value="InterPro"/>
</dbReference>
<evidence type="ECO:0000259" key="3">
    <source>
        <dbReference type="Pfam" id="PF01591"/>
    </source>
</evidence>
<reference evidence="4 5" key="1">
    <citation type="journal article" date="2013" name="Curr. Biol.">
        <title>The Genome of the Foraminiferan Reticulomyxa filosa.</title>
        <authorList>
            <person name="Glockner G."/>
            <person name="Hulsmann N."/>
            <person name="Schleicher M."/>
            <person name="Noegel A.A."/>
            <person name="Eichinger L."/>
            <person name="Gallinger C."/>
            <person name="Pawlowski J."/>
            <person name="Sierra R."/>
            <person name="Euteneuer U."/>
            <person name="Pillet L."/>
            <person name="Moustafa A."/>
            <person name="Platzer M."/>
            <person name="Groth M."/>
            <person name="Szafranski K."/>
            <person name="Schliwa M."/>
        </authorList>
    </citation>
    <scope>NUCLEOTIDE SEQUENCE [LARGE SCALE GENOMIC DNA]</scope>
</reference>
<dbReference type="CDD" id="cd07067">
    <property type="entry name" value="HP_PGM_like"/>
    <property type="match status" value="1"/>
</dbReference>
<dbReference type="Pfam" id="PF00300">
    <property type="entry name" value="His_Phos_1"/>
    <property type="match status" value="1"/>
</dbReference>
<dbReference type="GO" id="GO:0005829">
    <property type="term" value="C:cytosol"/>
    <property type="evidence" value="ECO:0007669"/>
    <property type="project" value="TreeGrafter"/>
</dbReference>
<dbReference type="PANTHER" id="PTHR10606">
    <property type="entry name" value="6-PHOSPHOFRUCTO-2-KINASE/FRUCTOSE-2,6-BISPHOSPHATASE"/>
    <property type="match status" value="1"/>
</dbReference>
<evidence type="ECO:0000313" key="4">
    <source>
        <dbReference type="EMBL" id="ETO30938.1"/>
    </source>
</evidence>
<name>X6NYI5_RETFI</name>
<dbReference type="PIRSF" id="PIRSF000709">
    <property type="entry name" value="6PFK_2-Ptase"/>
    <property type="match status" value="1"/>
</dbReference>
<dbReference type="AlphaFoldDB" id="X6NYI5"/>
<protein>
    <recommendedName>
        <fullName evidence="3">6-phosphofructo-2-kinase domain-containing protein</fullName>
    </recommendedName>
</protein>
<dbReference type="EMBL" id="ASPP01005226">
    <property type="protein sequence ID" value="ETO30938.1"/>
    <property type="molecule type" value="Genomic_DNA"/>
</dbReference>
<dbReference type="OMA" id="RCMYAYF"/>
<dbReference type="PANTHER" id="PTHR10606:SF44">
    <property type="entry name" value="6-PHOSPHOFRUCTO 2-KINASE_FRUCTOSE 2,6-BISPHOSPHATASE LONG FORM"/>
    <property type="match status" value="1"/>
</dbReference>
<feature type="domain" description="6-phosphofructo-2-kinase" evidence="3">
    <location>
        <begin position="129"/>
        <end position="214"/>
    </location>
</feature>
<evidence type="ECO:0000256" key="1">
    <source>
        <dbReference type="ARBA" id="ARBA00022741"/>
    </source>
</evidence>
<feature type="domain" description="6-phosphofructo-2-kinase" evidence="3">
    <location>
        <begin position="16"/>
        <end position="105"/>
    </location>
</feature>
<dbReference type="SMART" id="SM00855">
    <property type="entry name" value="PGAM"/>
    <property type="match status" value="1"/>
</dbReference>
<accession>X6NYI5</accession>
<dbReference type="GO" id="GO:0006003">
    <property type="term" value="P:fructose 2,6-bisphosphate metabolic process"/>
    <property type="evidence" value="ECO:0007669"/>
    <property type="project" value="InterPro"/>
</dbReference>
<dbReference type="Pfam" id="PF01591">
    <property type="entry name" value="6PF2K"/>
    <property type="match status" value="2"/>
</dbReference>